<accession>A0A136Q7B5</accession>
<evidence type="ECO:0000259" key="2">
    <source>
        <dbReference type="Pfam" id="PF22746"/>
    </source>
</evidence>
<evidence type="ECO:0000313" key="4">
    <source>
        <dbReference type="Proteomes" id="UP000070366"/>
    </source>
</evidence>
<dbReference type="STRING" id="626937.HMPREF3293_00606"/>
<dbReference type="EMBL" id="LSZW01000040">
    <property type="protein sequence ID" value="KXK66563.1"/>
    <property type="molecule type" value="Genomic_DNA"/>
</dbReference>
<reference evidence="3 4" key="1">
    <citation type="submission" date="2016-02" db="EMBL/GenBank/DDBJ databases">
        <authorList>
            <person name="Wen L."/>
            <person name="He K."/>
            <person name="Yang H."/>
        </authorList>
    </citation>
    <scope>NUCLEOTIDE SEQUENCE [LARGE SCALE GENOMIC DNA]</scope>
    <source>
        <strain evidence="3 4">DSM 22607</strain>
    </source>
</reference>
<organism evidence="3 4">
    <name type="scientific">Christensenella minuta</name>
    <dbReference type="NCBI Taxonomy" id="626937"/>
    <lineage>
        <taxon>Bacteria</taxon>
        <taxon>Bacillati</taxon>
        <taxon>Bacillota</taxon>
        <taxon>Clostridia</taxon>
        <taxon>Christensenellales</taxon>
        <taxon>Christensenellaceae</taxon>
        <taxon>Christensenella</taxon>
    </lineage>
</organism>
<dbReference type="InterPro" id="IPR018658">
    <property type="entry name" value="DUF2089"/>
</dbReference>
<dbReference type="Proteomes" id="UP000070366">
    <property type="component" value="Unassembled WGS sequence"/>
</dbReference>
<feature type="domain" description="YvlB/LiaX N-terminal" evidence="2">
    <location>
        <begin position="84"/>
        <end position="115"/>
    </location>
</feature>
<evidence type="ECO:0000259" key="1">
    <source>
        <dbReference type="Pfam" id="PF09862"/>
    </source>
</evidence>
<dbReference type="AlphaFoldDB" id="A0A136Q7B5"/>
<dbReference type="Pfam" id="PF09862">
    <property type="entry name" value="DUF2089"/>
    <property type="match status" value="1"/>
</dbReference>
<feature type="domain" description="DUF2089" evidence="1">
    <location>
        <begin position="31"/>
        <end position="75"/>
    </location>
</feature>
<keyword evidence="4" id="KW-1185">Reference proteome</keyword>
<gene>
    <name evidence="3" type="ORF">HMPREF3293_00606</name>
</gene>
<evidence type="ECO:0008006" key="5">
    <source>
        <dbReference type="Google" id="ProtNLM"/>
    </source>
</evidence>
<dbReference type="Pfam" id="PF22746">
    <property type="entry name" value="SHOCT-like_DUF2089-C"/>
    <property type="match status" value="1"/>
</dbReference>
<proteinExistence type="predicted"/>
<sequence length="119" mass="13541">MTLIILNDIFNIIKGGIAMAVEIIPEWMAALEDEDVSFIKNFVLASGSLKEMAKRYGVTYPTVRLRLDKLIQKIAISDNYAEEPYVALIKRMAVNDKLDFDTAKVLISEYKKSRKGRQL</sequence>
<dbReference type="InterPro" id="IPR053959">
    <property type="entry name" value="YvlB/LiaX_N"/>
</dbReference>
<evidence type="ECO:0000313" key="3">
    <source>
        <dbReference type="EMBL" id="KXK66563.1"/>
    </source>
</evidence>
<dbReference type="PATRIC" id="fig|626937.4.peg.597"/>
<protein>
    <recommendedName>
        <fullName evidence="5">DUF2089 family protein</fullName>
    </recommendedName>
</protein>
<comment type="caution">
    <text evidence="3">The sequence shown here is derived from an EMBL/GenBank/DDBJ whole genome shotgun (WGS) entry which is preliminary data.</text>
</comment>
<name>A0A136Q7B5_9FIRM</name>